<feature type="region of interest" description="Disordered" evidence="1">
    <location>
        <begin position="282"/>
        <end position="305"/>
    </location>
</feature>
<evidence type="ECO:0000256" key="1">
    <source>
        <dbReference type="SAM" id="MobiDB-lite"/>
    </source>
</evidence>
<evidence type="ECO:0000313" key="4">
    <source>
        <dbReference type="Proteomes" id="UP000596742"/>
    </source>
</evidence>
<protein>
    <submittedName>
        <fullName evidence="3">Uncharacterized protein</fullName>
    </submittedName>
</protein>
<feature type="compositionally biased region" description="Low complexity" evidence="1">
    <location>
        <begin position="183"/>
        <end position="194"/>
    </location>
</feature>
<proteinExistence type="predicted"/>
<evidence type="ECO:0000256" key="2">
    <source>
        <dbReference type="SAM" id="Phobius"/>
    </source>
</evidence>
<evidence type="ECO:0000313" key="3">
    <source>
        <dbReference type="EMBL" id="VDH92206.1"/>
    </source>
</evidence>
<feature type="compositionally biased region" description="Low complexity" evidence="1">
    <location>
        <begin position="286"/>
        <end position="297"/>
    </location>
</feature>
<organism evidence="3 4">
    <name type="scientific">Mytilus galloprovincialis</name>
    <name type="common">Mediterranean mussel</name>
    <dbReference type="NCBI Taxonomy" id="29158"/>
    <lineage>
        <taxon>Eukaryota</taxon>
        <taxon>Metazoa</taxon>
        <taxon>Spiralia</taxon>
        <taxon>Lophotrochozoa</taxon>
        <taxon>Mollusca</taxon>
        <taxon>Bivalvia</taxon>
        <taxon>Autobranchia</taxon>
        <taxon>Pteriomorphia</taxon>
        <taxon>Mytilida</taxon>
        <taxon>Mytiloidea</taxon>
        <taxon>Mytilidae</taxon>
        <taxon>Mytilinae</taxon>
        <taxon>Mytilus</taxon>
    </lineage>
</organism>
<keyword evidence="2" id="KW-0812">Transmembrane</keyword>
<feature type="compositionally biased region" description="Polar residues" evidence="1">
    <location>
        <begin position="170"/>
        <end position="182"/>
    </location>
</feature>
<reference evidence="3" key="1">
    <citation type="submission" date="2018-11" db="EMBL/GenBank/DDBJ databases">
        <authorList>
            <person name="Alioto T."/>
            <person name="Alioto T."/>
        </authorList>
    </citation>
    <scope>NUCLEOTIDE SEQUENCE</scope>
</reference>
<dbReference type="AlphaFoldDB" id="A0A8B6BL65"/>
<feature type="region of interest" description="Disordered" evidence="1">
    <location>
        <begin position="155"/>
        <end position="250"/>
    </location>
</feature>
<dbReference type="OrthoDB" id="6147558at2759"/>
<dbReference type="Proteomes" id="UP000596742">
    <property type="component" value="Unassembled WGS sequence"/>
</dbReference>
<sequence length="305" mass="32875">MVDPITGFTVVTFCSLIHEIKGSNSTVTATYTETYPKIVITICIALFGVILAVIIAKVANVCHDRAVIEDDASDISDNTKNIIRARLSLIALQRKARNVGIGTKFFRLWSRKANDTLTGNESDKTSSTVITVEEAKSKTKEKDKNALSNKLTVLLSNKIKQGPEDESKTKNSNIQSSENSKASTSITNNSSPSPKLKHKLPISRPPSGKKQETFIGPNVSRSNSITDSRPDSRADFVTKVSPGKPRDVTSATGVSISVSINGSNGNNKTKKSVTFQEFVEVNGDHSSSTKAADISSSNKSNLKKT</sequence>
<name>A0A8B6BL65_MYTGA</name>
<keyword evidence="4" id="KW-1185">Reference proteome</keyword>
<gene>
    <name evidence="3" type="ORF">MGAL_10B081080</name>
</gene>
<dbReference type="EMBL" id="UYJE01000310">
    <property type="protein sequence ID" value="VDH92206.1"/>
    <property type="molecule type" value="Genomic_DNA"/>
</dbReference>
<feature type="transmembrane region" description="Helical" evidence="2">
    <location>
        <begin position="38"/>
        <end position="56"/>
    </location>
</feature>
<accession>A0A8B6BL65</accession>
<comment type="caution">
    <text evidence="3">The sequence shown here is derived from an EMBL/GenBank/DDBJ whole genome shotgun (WGS) entry which is preliminary data.</text>
</comment>
<keyword evidence="2" id="KW-1133">Transmembrane helix</keyword>
<keyword evidence="2" id="KW-0472">Membrane</keyword>